<evidence type="ECO:0000256" key="10">
    <source>
        <dbReference type="ARBA" id="ARBA00054727"/>
    </source>
</evidence>
<evidence type="ECO:0000313" key="17">
    <source>
        <dbReference type="Proteomes" id="UP000320055"/>
    </source>
</evidence>
<dbReference type="InterPro" id="IPR052541">
    <property type="entry name" value="SQRD"/>
</dbReference>
<dbReference type="InterPro" id="IPR036188">
    <property type="entry name" value="FAD/NAD-bd_sf"/>
</dbReference>
<reference evidence="16 17" key="1">
    <citation type="submission" date="2019-01" db="EMBL/GenBank/DDBJ databases">
        <authorList>
            <person name="Brito A."/>
        </authorList>
    </citation>
    <scope>NUCLEOTIDE SEQUENCE [LARGE SCALE GENOMIC DNA]</scope>
    <source>
        <strain evidence="16">1</strain>
    </source>
</reference>
<keyword evidence="8" id="KW-0472">Membrane</keyword>
<proteinExistence type="inferred from homology"/>
<evidence type="ECO:0000256" key="12">
    <source>
        <dbReference type="ARBA" id="ARBA00066453"/>
    </source>
</evidence>
<evidence type="ECO:0000256" key="13">
    <source>
        <dbReference type="ARBA" id="ARBA00071264"/>
    </source>
</evidence>
<dbReference type="AlphaFoldDB" id="A0A563VNR8"/>
<comment type="catalytic activity">
    <reaction evidence="9">
        <text>n a quinone + n hydrogen sulfide + n H(+) = polysulfur(n-2) + n a quinol</text>
        <dbReference type="Rhea" id="RHEA:30239"/>
        <dbReference type="Rhea" id="RHEA-COMP:19475"/>
        <dbReference type="ChEBI" id="CHEBI:15378"/>
        <dbReference type="ChEBI" id="CHEBI:17909"/>
        <dbReference type="ChEBI" id="CHEBI:24646"/>
        <dbReference type="ChEBI" id="CHEBI:29919"/>
        <dbReference type="ChEBI" id="CHEBI:132124"/>
        <dbReference type="EC" id="1.8.5.4"/>
    </reaction>
</comment>
<dbReference type="EC" id="1.8.5.4" evidence="12"/>
<dbReference type="FunFam" id="3.50.50.100:FF:000017">
    <property type="entry name" value="Sulfide-quinone reductase"/>
    <property type="match status" value="1"/>
</dbReference>
<evidence type="ECO:0000256" key="5">
    <source>
        <dbReference type="ARBA" id="ARBA00022741"/>
    </source>
</evidence>
<gene>
    <name evidence="16" type="ORF">H1P_1810007</name>
</gene>
<evidence type="ECO:0000256" key="1">
    <source>
        <dbReference type="ARBA" id="ARBA00001974"/>
    </source>
</evidence>
<feature type="domain" description="FAD/NAD(P)-binding" evidence="15">
    <location>
        <begin position="3"/>
        <end position="291"/>
    </location>
</feature>
<name>A0A563VNR8_9CYAN</name>
<keyword evidence="17" id="KW-1185">Reference proteome</keyword>
<evidence type="ECO:0000256" key="14">
    <source>
        <dbReference type="ARBA" id="ARBA00081101"/>
    </source>
</evidence>
<dbReference type="InterPro" id="IPR023753">
    <property type="entry name" value="FAD/NAD-binding_dom"/>
</dbReference>
<evidence type="ECO:0000256" key="11">
    <source>
        <dbReference type="ARBA" id="ARBA00060891"/>
    </source>
</evidence>
<dbReference type="GO" id="GO:0070224">
    <property type="term" value="F:sulfide:quinone oxidoreductase activity"/>
    <property type="evidence" value="ECO:0007669"/>
    <property type="project" value="UniProtKB-EC"/>
</dbReference>
<keyword evidence="5" id="KW-0547">Nucleotide-binding</keyword>
<evidence type="ECO:0000256" key="2">
    <source>
        <dbReference type="ARBA" id="ARBA00004170"/>
    </source>
</evidence>
<keyword evidence="6" id="KW-0274">FAD</keyword>
<dbReference type="Gene3D" id="3.50.50.100">
    <property type="match status" value="1"/>
</dbReference>
<dbReference type="PANTHER" id="PTHR43755">
    <property type="match status" value="1"/>
</dbReference>
<dbReference type="RefSeq" id="WP_144871261.1">
    <property type="nucleotide sequence ID" value="NZ_LR213931.1"/>
</dbReference>
<evidence type="ECO:0000256" key="3">
    <source>
        <dbReference type="ARBA" id="ARBA00022630"/>
    </source>
</evidence>
<keyword evidence="7" id="KW-0560">Oxidoreductase</keyword>
<dbReference type="GO" id="GO:0048038">
    <property type="term" value="F:quinone binding"/>
    <property type="evidence" value="ECO:0007669"/>
    <property type="project" value="UniProtKB-KW"/>
</dbReference>
<dbReference type="Pfam" id="PF07992">
    <property type="entry name" value="Pyr_redox_2"/>
    <property type="match status" value="1"/>
</dbReference>
<protein>
    <recommendedName>
        <fullName evidence="13">Sulfide-quinone reductase</fullName>
        <ecNumber evidence="12">1.8.5.4</ecNumber>
    </recommendedName>
    <alternativeName>
        <fullName evidence="14">Sulfide:quinone oxidoreductase</fullName>
    </alternativeName>
</protein>
<comment type="similarity">
    <text evidence="11">Belongs to the SQRD family.</text>
</comment>
<evidence type="ECO:0000256" key="7">
    <source>
        <dbReference type="ARBA" id="ARBA00023002"/>
    </source>
</evidence>
<evidence type="ECO:0000256" key="4">
    <source>
        <dbReference type="ARBA" id="ARBA00022719"/>
    </source>
</evidence>
<dbReference type="PANTHER" id="PTHR43755:SF1">
    <property type="entry name" value="FAD-DEPENDENT PYRIDINE NUCLEOTIDE-DISULPHIDE OXIDOREDUCTASE"/>
    <property type="match status" value="1"/>
</dbReference>
<evidence type="ECO:0000259" key="15">
    <source>
        <dbReference type="Pfam" id="PF07992"/>
    </source>
</evidence>
<keyword evidence="4" id="KW-0874">Quinone</keyword>
<dbReference type="SUPFAM" id="SSF51905">
    <property type="entry name" value="FAD/NAD(P)-binding domain"/>
    <property type="match status" value="2"/>
</dbReference>
<comment type="function">
    <text evidence="10">Catalyzes the oxidation of hydrogen sulfide, with the help of a quinone. Consecutive reaction cycles lead to the accumulation of a polysulfide product on the active site Cys residues; these products are released when they exceed a critical length, typically as cyclooctasulfur.</text>
</comment>
<evidence type="ECO:0000256" key="9">
    <source>
        <dbReference type="ARBA" id="ARBA00050821"/>
    </source>
</evidence>
<dbReference type="GO" id="GO:0000166">
    <property type="term" value="F:nucleotide binding"/>
    <property type="evidence" value="ECO:0007669"/>
    <property type="project" value="UniProtKB-KW"/>
</dbReference>
<dbReference type="EMBL" id="CAACVJ010000092">
    <property type="protein sequence ID" value="VEP13068.1"/>
    <property type="molecule type" value="Genomic_DNA"/>
</dbReference>
<evidence type="ECO:0000313" key="16">
    <source>
        <dbReference type="EMBL" id="VEP13068.1"/>
    </source>
</evidence>
<dbReference type="OrthoDB" id="9805710at2"/>
<accession>A0A563VNR8</accession>
<sequence length="443" mass="48977">MANVVVIGGGLGGLPTAYELRYYLSKEHTVTLISDKPQFTFIPGLIRVALNLNPLEHIQLDLSQLAQWHGIEWISGKVTALNPQTKEITVEDNQTINYDYLAIATGASLAFEEIPGLGPHGGYTQSVCTPDHALQARSAWLEFLENPGSLVVGAMSGAGCFGPAYEFVLMADWELRRHRIRDKVDITYLTPEPYIGHMGVGGVKNAQELTQELMAQRGIKAIANTRITHIDAQNISLADGRQFPFKYAMILPSFRGVEFLREVPELTNEKGFIPVLPSQRHPDFPAIYALGVGVHLEQPEKTPVSIGLPKSGQMTEAMGVAVAHNIAVELGAIRSPLTKPTLEALCFAEYGNTGIAYIAAPVLPDPVTGKRRYSYAVRGRWVNWVKAAFEEYFLLKMRFGLGMPWFEKLGLRLLFGLSMLKSLKTFEADNRQITEKNPEVIKS</sequence>
<evidence type="ECO:0000256" key="6">
    <source>
        <dbReference type="ARBA" id="ARBA00022827"/>
    </source>
</evidence>
<evidence type="ECO:0000256" key="8">
    <source>
        <dbReference type="ARBA" id="ARBA00023136"/>
    </source>
</evidence>
<dbReference type="Proteomes" id="UP000320055">
    <property type="component" value="Unassembled WGS sequence"/>
</dbReference>
<keyword evidence="3" id="KW-0285">Flavoprotein</keyword>
<comment type="cofactor">
    <cofactor evidence="1">
        <name>FAD</name>
        <dbReference type="ChEBI" id="CHEBI:57692"/>
    </cofactor>
</comment>
<comment type="subcellular location">
    <subcellularLocation>
        <location evidence="2">Membrane</location>
        <topology evidence="2">Peripheral membrane protein</topology>
    </subcellularLocation>
</comment>
<dbReference type="GO" id="GO:0016020">
    <property type="term" value="C:membrane"/>
    <property type="evidence" value="ECO:0007669"/>
    <property type="project" value="UniProtKB-SubCell"/>
</dbReference>
<organism evidence="16 17">
    <name type="scientific">Hyella patelloides LEGE 07179</name>
    <dbReference type="NCBI Taxonomy" id="945734"/>
    <lineage>
        <taxon>Bacteria</taxon>
        <taxon>Bacillati</taxon>
        <taxon>Cyanobacteriota</taxon>
        <taxon>Cyanophyceae</taxon>
        <taxon>Pleurocapsales</taxon>
        <taxon>Hyellaceae</taxon>
        <taxon>Hyella</taxon>
    </lineage>
</organism>